<dbReference type="PANTHER" id="PTHR14042">
    <property type="entry name" value="DOPEY-RELATED"/>
    <property type="match status" value="1"/>
</dbReference>
<dbReference type="EMBL" id="CP144052">
    <property type="protein sequence ID" value="WWD16667.1"/>
    <property type="molecule type" value="Genomic_DNA"/>
</dbReference>
<evidence type="ECO:0000256" key="2">
    <source>
        <dbReference type="ARBA" id="ARBA00022448"/>
    </source>
</evidence>
<keyword evidence="5" id="KW-0472">Membrane</keyword>
<dbReference type="GO" id="GO:0005768">
    <property type="term" value="C:endosome"/>
    <property type="evidence" value="ECO:0007669"/>
    <property type="project" value="TreeGrafter"/>
</dbReference>
<evidence type="ECO:0000256" key="4">
    <source>
        <dbReference type="ARBA" id="ARBA00023034"/>
    </source>
</evidence>
<sequence length="1609" mass="177656">MSSHRSPNLNELSDQPGPSSLPSTRPQSPTSKTLRRPASHGRLSKLMIPGRSRSGSSASQASLNLDDSGGTSGRTTPELKRRAGKAAAASLLASDGKYKKFAQMVDKSLQSFENVNEWADFISFLSRLLKTLQTPSPPYTEIPRKLIVAKRLAQCLNPALPSGVHQRALDVYAYIFSIIGVDGLKRDLLIWSSGLFPFFQYAATSVRPLLIKIYETYYLPLGENLRPATKAFVLALLPGMEEETGDFFDKILSLLDRLSEAVKPSFFLQNIFLILISSPTSRLSALNYLGRRLLKAPEASGGGIESGLIIRGVSAVLNDENVLVRRSGLDLLLRVIRLDGDTIRDAEAKDKELLMRSACGVVLQRELSLSRRVYTWLLGSGETSEEQTAYFTQYGLDLLITTLHSDMEKLGSPPESLDAQRPFKVFLSLLDKWEIGSVLSERLAISSLRTVKDASESGPSTVKDEILATAAAVYEAVEPVVIWKELHSSVLDELNSKGSGTDEEINSVHVPIVLDTVLSAITSDTLTVEAELEAFHLARTLTELIPVSTYAKGSSITSDVEHTRSVADLLYSKDGDPHSAQGRLHTEVLPRIVQNAFVVFEKVAVTQEIESLLEAVRIVSVLIDHESSSLALVNGHRWLAAIIEALSKLFRYLRPSASLYHIRAVELLWDYNQLAEIHTLENVIARRMSKLPFDSAAFDAFGIFWRLTVLDALKSSDPNVQRQAETWMRCNLRSYFRVLDPILSRLLDPTIRYNDGVYAGPVDLALVRYYIDSISALFKFGAQGLSKACQSTDIRGSPHPSLITRAEGAFPNAVSYLELMVLSLISKMLHLLHSVISASSASTRHQSARHSPNPEKAVAEPKSDFEDALVQTIIDGLSNSANTPVLQHWIDFILMTAPMLSSRPSLLHSLAECFSQQIRLFILRINSVYEKVSVLDESLNVADAEVVMVLNALERVLVLLCSQPGKVEETSAHGEGGSRILGLVSTVFTVEAPSNDPAKIESPRYLDDAIHSLLVTWTITNPTTSGGAYKSQTLEKIGVRARKVLEKIFKAQPSSVIASCVHVWSLCSEQVTDAAIFDCVDALTPSAQRVVELLCQIVSGKSGRTSMSEYRADPAFLAFLEAYVSRLEAPIAVQVWTTLFNFARDVLASLASSTARVQLLAILRCLTVLAMTVSKTSALEDRRLRRDLQDTYAKVLDHVVTNAAKITDGGLWERERDQVYENGSSDPKKNGLVTTSEEGLQKINDYLASSIIPNLRTLLVEPDRVNSACSGIGVTIVVPAFKRGKVDPSVLRIVLEIAKIPSAVKTWRLQISDVFADSRFFRAKSAEEVGYWKVLIGALMDSDKERFGDLLSRITSASSANIFSNRDQEMLAKSLNLRRLSFVLIAAERNGSLSQLPAIQERLVEMLRSSAVSPRVHSEVYLCLRVLMCRISPQHLTNFWPVILGELLRIFELTMDDPPEDGSEQLQLVLAACKFLDLLLVIQSEDFQIHQWMFVTDTTDAAYPPEEHTPEAIMDRLSDILSEGVFHGAPPVSEKDGDASSIALPNTTDRGENGLRRPRLSSVRSLTSLYQLQSFFSRASMDTFEGVYENVGVDWDVVEDDLNAEIFDS</sequence>
<dbReference type="Pfam" id="PF04118">
    <property type="entry name" value="Dopey_N"/>
    <property type="match status" value="1"/>
</dbReference>
<dbReference type="InterPro" id="IPR007249">
    <property type="entry name" value="DOP1_N"/>
</dbReference>
<dbReference type="GO" id="GO:0006895">
    <property type="term" value="P:Golgi to endosome transport"/>
    <property type="evidence" value="ECO:0007669"/>
    <property type="project" value="InterPro"/>
</dbReference>
<dbReference type="InterPro" id="IPR056457">
    <property type="entry name" value="DOP1_C"/>
</dbReference>
<dbReference type="Pfam" id="PF24598">
    <property type="entry name" value="DOP1_C"/>
    <property type="match status" value="1"/>
</dbReference>
<evidence type="ECO:0000259" key="10">
    <source>
        <dbReference type="Pfam" id="PF24598"/>
    </source>
</evidence>
<dbReference type="InterPro" id="IPR016024">
    <property type="entry name" value="ARM-type_fold"/>
</dbReference>
<feature type="domain" description="DOP1 N-terminal" evidence="8">
    <location>
        <begin position="96"/>
        <end position="380"/>
    </location>
</feature>
<evidence type="ECO:0008006" key="13">
    <source>
        <dbReference type="Google" id="ProtNLM"/>
    </source>
</evidence>
<evidence type="ECO:0000259" key="9">
    <source>
        <dbReference type="Pfam" id="PF24597"/>
    </source>
</evidence>
<comment type="subcellular location">
    <subcellularLocation>
        <location evidence="1">Golgi apparatus membrane</location>
        <topology evidence="1">Peripheral membrane protein</topology>
    </subcellularLocation>
</comment>
<dbReference type="GO" id="GO:0000139">
    <property type="term" value="C:Golgi membrane"/>
    <property type="evidence" value="ECO:0007669"/>
    <property type="project" value="UniProtKB-SubCell"/>
</dbReference>
<dbReference type="InterPro" id="IPR056458">
    <property type="entry name" value="TPR_DOP1_M"/>
</dbReference>
<dbReference type="GO" id="GO:0005829">
    <property type="term" value="C:cytosol"/>
    <property type="evidence" value="ECO:0007669"/>
    <property type="project" value="GOC"/>
</dbReference>
<evidence type="ECO:0000256" key="3">
    <source>
        <dbReference type="ARBA" id="ARBA00022927"/>
    </source>
</evidence>
<gene>
    <name evidence="11" type="ORF">CI109_101097</name>
</gene>
<dbReference type="Pfam" id="PF24597">
    <property type="entry name" value="TPR_DOP1_M"/>
    <property type="match status" value="1"/>
</dbReference>
<dbReference type="GO" id="GO:0005802">
    <property type="term" value="C:trans-Golgi network"/>
    <property type="evidence" value="ECO:0007669"/>
    <property type="project" value="TreeGrafter"/>
</dbReference>
<reference evidence="11" key="2">
    <citation type="submission" date="2024-01" db="EMBL/GenBank/DDBJ databases">
        <title>Comparative genomics of Cryptococcus and Kwoniella reveals pathogenesis evolution and contrasting modes of karyotype evolution via chromosome fusion or intercentromeric recombination.</title>
        <authorList>
            <person name="Coelho M.A."/>
            <person name="David-Palma M."/>
            <person name="Shea T."/>
            <person name="Bowers K."/>
            <person name="McGinley-Smith S."/>
            <person name="Mohammad A.W."/>
            <person name="Gnirke A."/>
            <person name="Yurkov A.M."/>
            <person name="Nowrousian M."/>
            <person name="Sun S."/>
            <person name="Cuomo C.A."/>
            <person name="Heitman J."/>
        </authorList>
    </citation>
    <scope>NUCLEOTIDE SEQUENCE</scope>
    <source>
        <strain evidence="11">CBS 12478</strain>
    </source>
</reference>
<feature type="compositionally biased region" description="Polar residues" evidence="7">
    <location>
        <begin position="1"/>
        <end position="32"/>
    </location>
</feature>
<reference evidence="11" key="1">
    <citation type="submission" date="2017-08" db="EMBL/GenBank/DDBJ databases">
        <authorList>
            <person name="Cuomo C."/>
            <person name="Billmyre B."/>
            <person name="Heitman J."/>
        </authorList>
    </citation>
    <scope>NUCLEOTIDE SEQUENCE</scope>
    <source>
        <strain evidence="11">CBS 12478</strain>
    </source>
</reference>
<evidence type="ECO:0000256" key="6">
    <source>
        <dbReference type="ARBA" id="ARBA00046326"/>
    </source>
</evidence>
<dbReference type="PANTHER" id="PTHR14042:SF24">
    <property type="entry name" value="PROTEIN DOPEY-1 HOMOLOG"/>
    <property type="match status" value="1"/>
</dbReference>
<accession>A0AAJ8LF33</accession>
<keyword evidence="2" id="KW-0813">Transport</keyword>
<name>A0AAJ8LF33_9TREE</name>
<evidence type="ECO:0000256" key="1">
    <source>
        <dbReference type="ARBA" id="ARBA00004395"/>
    </source>
</evidence>
<comment type="similarity">
    <text evidence="6">Belongs to the DOP1 family.</text>
</comment>
<evidence type="ECO:0000256" key="7">
    <source>
        <dbReference type="SAM" id="MobiDB-lite"/>
    </source>
</evidence>
<dbReference type="KEGG" id="ksn:43586865"/>
<dbReference type="RefSeq" id="XP_065822971.1">
    <property type="nucleotide sequence ID" value="XM_065966899.1"/>
</dbReference>
<feature type="compositionally biased region" description="Low complexity" evidence="7">
    <location>
        <begin position="50"/>
        <end position="62"/>
    </location>
</feature>
<dbReference type="GO" id="GO:0015031">
    <property type="term" value="P:protein transport"/>
    <property type="evidence" value="ECO:0007669"/>
    <property type="project" value="UniProtKB-KW"/>
</dbReference>
<feature type="region of interest" description="Disordered" evidence="7">
    <location>
        <begin position="1530"/>
        <end position="1557"/>
    </location>
</feature>
<feature type="domain" description="DOP1-like middle TPR" evidence="9">
    <location>
        <begin position="390"/>
        <end position="562"/>
    </location>
</feature>
<keyword evidence="12" id="KW-1185">Reference proteome</keyword>
<dbReference type="InterPro" id="IPR040314">
    <property type="entry name" value="DOP1"/>
</dbReference>
<dbReference type="GeneID" id="43586865"/>
<feature type="compositionally biased region" description="Basic residues" evidence="7">
    <location>
        <begin position="33"/>
        <end position="43"/>
    </location>
</feature>
<dbReference type="Proteomes" id="UP000322225">
    <property type="component" value="Chromosome 2"/>
</dbReference>
<evidence type="ECO:0000256" key="5">
    <source>
        <dbReference type="ARBA" id="ARBA00023136"/>
    </source>
</evidence>
<keyword evidence="4" id="KW-0333">Golgi apparatus</keyword>
<evidence type="ECO:0000313" key="11">
    <source>
        <dbReference type="EMBL" id="WWD16667.1"/>
    </source>
</evidence>
<dbReference type="SUPFAM" id="SSF48371">
    <property type="entry name" value="ARM repeat"/>
    <property type="match status" value="2"/>
</dbReference>
<feature type="region of interest" description="Disordered" evidence="7">
    <location>
        <begin position="1"/>
        <end position="82"/>
    </location>
</feature>
<organism evidence="11 12">
    <name type="scientific">Kwoniella shandongensis</name>
    <dbReference type="NCBI Taxonomy" id="1734106"/>
    <lineage>
        <taxon>Eukaryota</taxon>
        <taxon>Fungi</taxon>
        <taxon>Dikarya</taxon>
        <taxon>Basidiomycota</taxon>
        <taxon>Agaricomycotina</taxon>
        <taxon>Tremellomycetes</taxon>
        <taxon>Tremellales</taxon>
        <taxon>Cryptococcaceae</taxon>
        <taxon>Kwoniella</taxon>
    </lineage>
</organism>
<protein>
    <recommendedName>
        <fullName evidence="13">Dopey N-terminal domain-containing protein</fullName>
    </recommendedName>
</protein>
<evidence type="ECO:0000259" key="8">
    <source>
        <dbReference type="Pfam" id="PF04118"/>
    </source>
</evidence>
<evidence type="ECO:0000313" key="12">
    <source>
        <dbReference type="Proteomes" id="UP000322225"/>
    </source>
</evidence>
<keyword evidence="3" id="KW-0653">Protein transport</keyword>
<feature type="domain" description="DOP1-like C-terminal" evidence="10">
    <location>
        <begin position="1119"/>
        <end position="1589"/>
    </location>
</feature>
<proteinExistence type="inferred from homology"/>